<dbReference type="EMBL" id="LT882676">
    <property type="protein sequence ID" value="SMY20696.1"/>
    <property type="molecule type" value="Genomic_DNA"/>
</dbReference>
<dbReference type="PANTHER" id="PTHR40788:SF1">
    <property type="entry name" value="IPA PROTEIN"/>
    <property type="match status" value="1"/>
</dbReference>
<organism evidence="1 2">
    <name type="scientific">Zymoseptoria tritici ST99CH_1A5</name>
    <dbReference type="NCBI Taxonomy" id="1276529"/>
    <lineage>
        <taxon>Eukaryota</taxon>
        <taxon>Fungi</taxon>
        <taxon>Dikarya</taxon>
        <taxon>Ascomycota</taxon>
        <taxon>Pezizomycotina</taxon>
        <taxon>Dothideomycetes</taxon>
        <taxon>Dothideomycetidae</taxon>
        <taxon>Mycosphaerellales</taxon>
        <taxon>Mycosphaerellaceae</taxon>
        <taxon>Zymoseptoria</taxon>
    </lineage>
</organism>
<reference evidence="1 2" key="1">
    <citation type="submission" date="2016-10" db="EMBL/GenBank/DDBJ databases">
        <authorList>
            <person name="Varghese N."/>
        </authorList>
    </citation>
    <scope>NUCLEOTIDE SEQUENCE [LARGE SCALE GENOMIC DNA]</scope>
</reference>
<evidence type="ECO:0000313" key="2">
    <source>
        <dbReference type="Proteomes" id="UP000215453"/>
    </source>
</evidence>
<dbReference type="AlphaFoldDB" id="A0A1Y6L8B3"/>
<name>A0A1Y6L8B3_ZYMTR</name>
<sequence length="830" mass="92398">MSPSDDGAMPAPAPLAFEPARVMSSAHQVGCLDDCSICAPQWRGPHAITLDDTQSQTTLARVLHESSAVHARNSNVLDKHGDLVLKLWNSTTVTQRKALVKSAHPAIHDGRGFPVATYLTEEMKSDPVNHAQKHRPTFLAPFITLGNVCDGKENLIALIQHHTECSPADWASFHYEQHHLPFMTGYLRAAYNTHCVVMYGENHGSLVEWNAKDAHALKIVSFSRFHLAAESELEVLQFIESIVGRILLLAPTPRREGGRQNWDALITKGALPQDGFLNPAFSPPPAFDITNVLELLRPRHEAIQDEHRLVQSESDALRQVLAKAQSMPDAAFGTKQDKEAYLVHLAMLPTERNDTWDYLMMEVELAAKELQRPSAEGSSVSREYDAALAMLEHVLDQQFTIERVHLKIALEVCSDFAKTLKAMQRQSPDSAGRIGLYSVDELLFHLIALAHHTQPTAEPMSWHLREIHTLPEGQLKRLNQLTFDLMSDLMALVEALTMVRSHRPRCSSLAQVLGLQTAAPPARGVKQIASGLREGTQGFSMTNYAREFNERRSRLHPISIYNVVDSKEKLSMLQAPVTKYLNMPNSIGQVSQKGIETVDKSHAARDAFYSKVREWRTSLLRRLGATEVQIVEHLKCVSVSLTLEHQKRVQAERDALVLAVQKEAPPAAILRELDPNAGRQLRDQVNVDDATGKAKPEKVKRRGVAVQQQIDDDVANGLEDLALNEAPPIEVTKNTLITLERLFDPSPQNRSKLGWQEFEAAMGDIGYQWTPNGGSAVPFKGGEGLGTIVVHRPHGTKPSLSHERCKDIAGRLRRKYGWTVETFVERTKAA</sequence>
<evidence type="ECO:0000313" key="1">
    <source>
        <dbReference type="EMBL" id="SMY20696.1"/>
    </source>
</evidence>
<dbReference type="PANTHER" id="PTHR40788">
    <property type="entry name" value="CLR5 DOMAIN-CONTAINING PROTEIN-RELATED"/>
    <property type="match status" value="1"/>
</dbReference>
<protein>
    <submittedName>
        <fullName evidence="1">Uncharacterized protein</fullName>
    </submittedName>
</protein>
<dbReference type="Proteomes" id="UP000215453">
    <property type="component" value="Chromosome 1"/>
</dbReference>
<accession>A0A1Y6L8B3</accession>
<proteinExistence type="predicted"/>
<gene>
    <name evidence="1" type="ORF">ZT1A5_G2131</name>
</gene>